<evidence type="ECO:0000313" key="5">
    <source>
        <dbReference type="Proteomes" id="UP000298138"/>
    </source>
</evidence>
<dbReference type="InParanoid" id="A0A4S2N3X0"/>
<dbReference type="EMBL" id="ML220113">
    <property type="protein sequence ID" value="TGZ83756.1"/>
    <property type="molecule type" value="Genomic_DNA"/>
</dbReference>
<evidence type="ECO:0000313" key="4">
    <source>
        <dbReference type="EMBL" id="TGZ83756.1"/>
    </source>
</evidence>
<dbReference type="GO" id="GO:0008270">
    <property type="term" value="F:zinc ion binding"/>
    <property type="evidence" value="ECO:0007669"/>
    <property type="project" value="TreeGrafter"/>
</dbReference>
<accession>A0A4S2N3X0</accession>
<sequence length="173" mass="19703">MLSLVMTADLDGVTNLRPIDTEETPFYYMFKVQCTSCRETHPNWVGVNRFENREIHGSRGEANLVWKCKNCQRESSATIKSEPTPYAFSQPPKPQAILIFECRGCEFTEFKPEGEWECIAGPPASGGDEDGGEVSVKNATFSPVEFEDGEWYEYDDKNGREISIKSVTWEIRR</sequence>
<organism evidence="4 5">
    <name type="scientific">Ascodesmis nigricans</name>
    <dbReference type="NCBI Taxonomy" id="341454"/>
    <lineage>
        <taxon>Eukaryota</taxon>
        <taxon>Fungi</taxon>
        <taxon>Dikarya</taxon>
        <taxon>Ascomycota</taxon>
        <taxon>Pezizomycotina</taxon>
        <taxon>Pezizomycetes</taxon>
        <taxon>Pezizales</taxon>
        <taxon>Ascodesmidaceae</taxon>
        <taxon>Ascodesmis</taxon>
    </lineage>
</organism>
<proteinExistence type="inferred from homology"/>
<evidence type="ECO:0000256" key="2">
    <source>
        <dbReference type="ARBA" id="ARBA00022723"/>
    </source>
</evidence>
<evidence type="ECO:0000256" key="3">
    <source>
        <dbReference type="ARBA" id="ARBA00022833"/>
    </source>
</evidence>
<evidence type="ECO:0008006" key="6">
    <source>
        <dbReference type="Google" id="ProtNLM"/>
    </source>
</evidence>
<dbReference type="PANTHER" id="PTHR12857">
    <property type="entry name" value="CXXC MOTIF CONTAINING ZINC BINDING PROTEIN"/>
    <property type="match status" value="1"/>
</dbReference>
<protein>
    <recommendedName>
        <fullName evidence="6">DUF866-domain-containing protein</fullName>
    </recommendedName>
</protein>
<dbReference type="Proteomes" id="UP000298138">
    <property type="component" value="Unassembled WGS sequence"/>
</dbReference>
<comment type="similarity">
    <text evidence="1">Belongs to the UPF0587 family.</text>
</comment>
<dbReference type="Pfam" id="PF05907">
    <property type="entry name" value="CXXC_Zn-b_euk"/>
    <property type="match status" value="2"/>
</dbReference>
<dbReference type="OrthoDB" id="10248838at2759"/>
<keyword evidence="3" id="KW-0862">Zinc</keyword>
<keyword evidence="5" id="KW-1185">Reference proteome</keyword>
<dbReference type="AlphaFoldDB" id="A0A4S2N3X0"/>
<reference evidence="4 5" key="1">
    <citation type="submission" date="2019-04" db="EMBL/GenBank/DDBJ databases">
        <title>Comparative genomics and transcriptomics to analyze fruiting body development in filamentous ascomycetes.</title>
        <authorList>
            <consortium name="DOE Joint Genome Institute"/>
            <person name="Lutkenhaus R."/>
            <person name="Traeger S."/>
            <person name="Breuer J."/>
            <person name="Kuo A."/>
            <person name="Lipzen A."/>
            <person name="Pangilinan J."/>
            <person name="Dilworth D."/>
            <person name="Sandor L."/>
            <person name="Poggeler S."/>
            <person name="Barry K."/>
            <person name="Grigoriev I.V."/>
            <person name="Nowrousian M."/>
        </authorList>
    </citation>
    <scope>NUCLEOTIDE SEQUENCE [LARGE SCALE GENOMIC DNA]</scope>
    <source>
        <strain evidence="4 5">CBS 389.68</strain>
    </source>
</reference>
<evidence type="ECO:0000256" key="1">
    <source>
        <dbReference type="ARBA" id="ARBA00007818"/>
    </source>
</evidence>
<gene>
    <name evidence="4" type="ORF">EX30DRAFT_369082</name>
</gene>
<dbReference type="InterPro" id="IPR008584">
    <property type="entry name" value="CXXC_Zn-binding_euk"/>
</dbReference>
<dbReference type="STRING" id="341454.A0A4S2N3X0"/>
<dbReference type="SUPFAM" id="SSF141678">
    <property type="entry name" value="MAL13P1.257-like"/>
    <property type="match status" value="1"/>
</dbReference>
<name>A0A4S2N3X0_9PEZI</name>
<keyword evidence="2" id="KW-0479">Metal-binding</keyword>
<dbReference type="PANTHER" id="PTHR12857:SF0">
    <property type="entry name" value="CXXC MOTIF CONTAINING ZINC BINDING PROTEIN"/>
    <property type="match status" value="1"/>
</dbReference>
<dbReference type="FunCoup" id="A0A4S2N3X0">
    <property type="interactions" value="569"/>
</dbReference>